<dbReference type="CDD" id="cd06267">
    <property type="entry name" value="PBP1_LacI_sugar_binding-like"/>
    <property type="match status" value="1"/>
</dbReference>
<name>A0A6F8XPB0_9ACTN</name>
<keyword evidence="1" id="KW-0805">Transcription regulation</keyword>
<dbReference type="InterPro" id="IPR000843">
    <property type="entry name" value="HTH_LacI"/>
</dbReference>
<sequence length="343" mass="36166">MTERAADGTGVRGRRKRPTMLDVAREAGVALRTVSRVVNEDPTVGSHLVSRVQAAISALDYVPDERARQLRRGVTGTIGAAVRNLTDAHPVLGAIDHNAREAGLTVLAMSTEDEEAREREVVTSMCRRRVDGIIIEPISSNHQYLSAEVESGLPVVAVDRPLSGLEADTVLSDNAAGIGTAFRHLVLHGHRRIAYIGDHERIFTGRERAAAFRACVAAHGGPLDGMVHPGAVEPDRVVAALQTALGGPEPATALIAGNAATSIEVLRHLGAEAGRLAIVGFDDFLLADILRPALTVIAQDDAAIGRTAIELLLARGADPTHPVRTVTLPVTLVPRGSGELPPA</sequence>
<dbReference type="SUPFAM" id="SSF53822">
    <property type="entry name" value="Periplasmic binding protein-like I"/>
    <property type="match status" value="1"/>
</dbReference>
<dbReference type="Pfam" id="PF13377">
    <property type="entry name" value="Peripla_BP_3"/>
    <property type="match status" value="1"/>
</dbReference>
<proteinExistence type="predicted"/>
<gene>
    <name evidence="5" type="ORF">Pflav_020600</name>
</gene>
<dbReference type="SMART" id="SM00354">
    <property type="entry name" value="HTH_LACI"/>
    <property type="match status" value="1"/>
</dbReference>
<organism evidence="5 6">
    <name type="scientific">Phytohabitans flavus</name>
    <dbReference type="NCBI Taxonomy" id="1076124"/>
    <lineage>
        <taxon>Bacteria</taxon>
        <taxon>Bacillati</taxon>
        <taxon>Actinomycetota</taxon>
        <taxon>Actinomycetes</taxon>
        <taxon>Micromonosporales</taxon>
        <taxon>Micromonosporaceae</taxon>
    </lineage>
</organism>
<keyword evidence="2" id="KW-0238">DNA-binding</keyword>
<accession>A0A6F8XPB0</accession>
<dbReference type="Proteomes" id="UP000502508">
    <property type="component" value="Chromosome"/>
</dbReference>
<dbReference type="RefSeq" id="WP_232071192.1">
    <property type="nucleotide sequence ID" value="NZ_AP022870.1"/>
</dbReference>
<dbReference type="InterPro" id="IPR010982">
    <property type="entry name" value="Lambda_DNA-bd_dom_sf"/>
</dbReference>
<dbReference type="PROSITE" id="PS50932">
    <property type="entry name" value="HTH_LACI_2"/>
    <property type="match status" value="1"/>
</dbReference>
<dbReference type="InterPro" id="IPR046335">
    <property type="entry name" value="LacI/GalR-like_sensor"/>
</dbReference>
<dbReference type="GO" id="GO:0003700">
    <property type="term" value="F:DNA-binding transcription factor activity"/>
    <property type="evidence" value="ECO:0007669"/>
    <property type="project" value="TreeGrafter"/>
</dbReference>
<dbReference type="PANTHER" id="PTHR30146:SF109">
    <property type="entry name" value="HTH-TYPE TRANSCRIPTIONAL REGULATOR GALS"/>
    <property type="match status" value="1"/>
</dbReference>
<evidence type="ECO:0000259" key="4">
    <source>
        <dbReference type="PROSITE" id="PS50932"/>
    </source>
</evidence>
<evidence type="ECO:0000256" key="1">
    <source>
        <dbReference type="ARBA" id="ARBA00023015"/>
    </source>
</evidence>
<reference evidence="5 6" key="1">
    <citation type="submission" date="2020-03" db="EMBL/GenBank/DDBJ databases">
        <title>Whole genome shotgun sequence of Phytohabitans flavus NBRC 107702.</title>
        <authorList>
            <person name="Komaki H."/>
            <person name="Tamura T."/>
        </authorList>
    </citation>
    <scope>NUCLEOTIDE SEQUENCE [LARGE SCALE GENOMIC DNA]</scope>
    <source>
        <strain evidence="5 6">NBRC 107702</strain>
    </source>
</reference>
<dbReference type="CDD" id="cd01392">
    <property type="entry name" value="HTH_LacI"/>
    <property type="match status" value="1"/>
</dbReference>
<evidence type="ECO:0000313" key="5">
    <source>
        <dbReference type="EMBL" id="BCB75650.1"/>
    </source>
</evidence>
<dbReference type="PANTHER" id="PTHR30146">
    <property type="entry name" value="LACI-RELATED TRANSCRIPTIONAL REPRESSOR"/>
    <property type="match status" value="1"/>
</dbReference>
<feature type="domain" description="HTH lacI-type" evidence="4">
    <location>
        <begin position="18"/>
        <end position="72"/>
    </location>
</feature>
<dbReference type="Pfam" id="PF00356">
    <property type="entry name" value="LacI"/>
    <property type="match status" value="1"/>
</dbReference>
<evidence type="ECO:0000313" key="6">
    <source>
        <dbReference type="Proteomes" id="UP000502508"/>
    </source>
</evidence>
<keyword evidence="6" id="KW-1185">Reference proteome</keyword>
<dbReference type="SUPFAM" id="SSF47413">
    <property type="entry name" value="lambda repressor-like DNA-binding domains"/>
    <property type="match status" value="1"/>
</dbReference>
<keyword evidence="3" id="KW-0804">Transcription</keyword>
<dbReference type="AlphaFoldDB" id="A0A6F8XPB0"/>
<dbReference type="Gene3D" id="1.10.260.40">
    <property type="entry name" value="lambda repressor-like DNA-binding domains"/>
    <property type="match status" value="1"/>
</dbReference>
<reference evidence="5 6" key="2">
    <citation type="submission" date="2020-03" db="EMBL/GenBank/DDBJ databases">
        <authorList>
            <person name="Ichikawa N."/>
            <person name="Kimura A."/>
            <person name="Kitahashi Y."/>
            <person name="Uohara A."/>
        </authorList>
    </citation>
    <scope>NUCLEOTIDE SEQUENCE [LARGE SCALE GENOMIC DNA]</scope>
    <source>
        <strain evidence="5 6">NBRC 107702</strain>
    </source>
</reference>
<dbReference type="GO" id="GO:0000976">
    <property type="term" value="F:transcription cis-regulatory region binding"/>
    <property type="evidence" value="ECO:0007669"/>
    <property type="project" value="TreeGrafter"/>
</dbReference>
<dbReference type="KEGG" id="pfla:Pflav_020600"/>
<dbReference type="InterPro" id="IPR028082">
    <property type="entry name" value="Peripla_BP_I"/>
</dbReference>
<dbReference type="Gene3D" id="3.40.50.2300">
    <property type="match status" value="2"/>
</dbReference>
<evidence type="ECO:0000256" key="3">
    <source>
        <dbReference type="ARBA" id="ARBA00023163"/>
    </source>
</evidence>
<dbReference type="EMBL" id="AP022870">
    <property type="protein sequence ID" value="BCB75650.1"/>
    <property type="molecule type" value="Genomic_DNA"/>
</dbReference>
<protein>
    <submittedName>
        <fullName evidence="5">LacI family transcriptional regulator</fullName>
    </submittedName>
</protein>
<evidence type="ECO:0000256" key="2">
    <source>
        <dbReference type="ARBA" id="ARBA00023125"/>
    </source>
</evidence>